<accession>A0ABN9FXB9</accession>
<sequence length="113" mass="13045">YWGCSQGDWPVFQVISSLHYSVVLGYPWLQRHNPTFDWRSLRFSHGLHSVGPVCNPLPFWATSFPLWDFPWTLRRFRRFCSGLVPVVFGPFSAFWDSPTIIGSLLGTFPHSGQ</sequence>
<evidence type="ECO:0000313" key="1">
    <source>
        <dbReference type="EMBL" id="CAI9601664.1"/>
    </source>
</evidence>
<organism evidence="1 2">
    <name type="scientific">Staurois parvus</name>
    <dbReference type="NCBI Taxonomy" id="386267"/>
    <lineage>
        <taxon>Eukaryota</taxon>
        <taxon>Metazoa</taxon>
        <taxon>Chordata</taxon>
        <taxon>Craniata</taxon>
        <taxon>Vertebrata</taxon>
        <taxon>Euteleostomi</taxon>
        <taxon>Amphibia</taxon>
        <taxon>Batrachia</taxon>
        <taxon>Anura</taxon>
        <taxon>Neobatrachia</taxon>
        <taxon>Ranoidea</taxon>
        <taxon>Ranidae</taxon>
        <taxon>Staurois</taxon>
    </lineage>
</organism>
<gene>
    <name evidence="1" type="ORF">SPARVUS_LOCUS13008596</name>
</gene>
<protein>
    <submittedName>
        <fullName evidence="1">Uncharacterized protein</fullName>
    </submittedName>
</protein>
<name>A0ABN9FXB9_9NEOB</name>
<dbReference type="Proteomes" id="UP001162483">
    <property type="component" value="Unassembled WGS sequence"/>
</dbReference>
<comment type="caution">
    <text evidence="1">The sequence shown here is derived from an EMBL/GenBank/DDBJ whole genome shotgun (WGS) entry which is preliminary data.</text>
</comment>
<feature type="non-terminal residue" evidence="1">
    <location>
        <position position="1"/>
    </location>
</feature>
<feature type="non-terminal residue" evidence="1">
    <location>
        <position position="113"/>
    </location>
</feature>
<keyword evidence="2" id="KW-1185">Reference proteome</keyword>
<proteinExistence type="predicted"/>
<dbReference type="EMBL" id="CATNWA010017593">
    <property type="protein sequence ID" value="CAI9601664.1"/>
    <property type="molecule type" value="Genomic_DNA"/>
</dbReference>
<reference evidence="1" key="1">
    <citation type="submission" date="2023-05" db="EMBL/GenBank/DDBJ databases">
        <authorList>
            <person name="Stuckert A."/>
        </authorList>
    </citation>
    <scope>NUCLEOTIDE SEQUENCE</scope>
</reference>
<evidence type="ECO:0000313" key="2">
    <source>
        <dbReference type="Proteomes" id="UP001162483"/>
    </source>
</evidence>